<dbReference type="InterPro" id="IPR013332">
    <property type="entry name" value="KPR_N"/>
</dbReference>
<feature type="domain" description="Ketopantoate reductase N-terminal" evidence="4">
    <location>
        <begin position="3"/>
        <end position="152"/>
    </location>
</feature>
<dbReference type="GO" id="GO:0005737">
    <property type="term" value="C:cytoplasm"/>
    <property type="evidence" value="ECO:0007669"/>
    <property type="project" value="TreeGrafter"/>
</dbReference>
<dbReference type="InterPro" id="IPR013328">
    <property type="entry name" value="6PGD_dom2"/>
</dbReference>
<dbReference type="EMBL" id="UINC01004315">
    <property type="protein sequence ID" value="SVA13408.1"/>
    <property type="molecule type" value="Genomic_DNA"/>
</dbReference>
<feature type="domain" description="Ketopantoate reductase C-terminal" evidence="5">
    <location>
        <begin position="178"/>
        <end position="298"/>
    </location>
</feature>
<evidence type="ECO:0000256" key="2">
    <source>
        <dbReference type="ARBA" id="ARBA00022857"/>
    </source>
</evidence>
<name>A0A381TCV1_9ZZZZ</name>
<dbReference type="AlphaFoldDB" id="A0A381TCV1"/>
<gene>
    <name evidence="6" type="ORF">METZ01_LOCUS66262</name>
</gene>
<dbReference type="PANTHER" id="PTHR21708:SF26">
    <property type="entry name" value="2-DEHYDROPANTOATE 2-REDUCTASE"/>
    <property type="match status" value="1"/>
</dbReference>
<dbReference type="FunFam" id="3.40.50.720:FF:000307">
    <property type="entry name" value="2-dehydropantoate 2-reductase"/>
    <property type="match status" value="1"/>
</dbReference>
<evidence type="ECO:0000259" key="5">
    <source>
        <dbReference type="Pfam" id="PF08546"/>
    </source>
</evidence>
<evidence type="ECO:0008006" key="7">
    <source>
        <dbReference type="Google" id="ProtNLM"/>
    </source>
</evidence>
<organism evidence="6">
    <name type="scientific">marine metagenome</name>
    <dbReference type="NCBI Taxonomy" id="408172"/>
    <lineage>
        <taxon>unclassified sequences</taxon>
        <taxon>metagenomes</taxon>
        <taxon>ecological metagenomes</taxon>
    </lineage>
</organism>
<dbReference type="InterPro" id="IPR051402">
    <property type="entry name" value="KPR-Related"/>
</dbReference>
<sequence length="315" mass="33059">MRIAIFGAGGIGGYLGGRLSQAGDEVVFIARGAHLEAIRDHGLRVDSIKGDFIATPALATDNPTKAGVVDAVILGVKAWQVLDAAHAMRPMIGRNTFVVPMQNGVDAPGQLASVLGEKAAVVGMGGIMSYIVRAGHIRHAGAEPFVTFGEADDSTSERTQNLLQAFLNADVRANIPANVYAALWGKLAYMAASSGIGAITRVSSDQWRGVPECWAMAQEVVQEVLAVAAGQGITMPDDAYASTIARFEAAAPGGTSSMQRDVMEGRQSELEVQTGAIVRLGKEAGVPTPVNTFIYHSLLPQEMKAQGKFGPTDLE</sequence>
<evidence type="ECO:0000259" key="4">
    <source>
        <dbReference type="Pfam" id="PF02558"/>
    </source>
</evidence>
<evidence type="ECO:0000256" key="1">
    <source>
        <dbReference type="ARBA" id="ARBA00007870"/>
    </source>
</evidence>
<dbReference type="GO" id="GO:0008677">
    <property type="term" value="F:2-dehydropantoate 2-reductase activity"/>
    <property type="evidence" value="ECO:0007669"/>
    <property type="project" value="InterPro"/>
</dbReference>
<dbReference type="InterPro" id="IPR003710">
    <property type="entry name" value="ApbA"/>
</dbReference>
<dbReference type="InterPro" id="IPR008927">
    <property type="entry name" value="6-PGluconate_DH-like_C_sf"/>
</dbReference>
<reference evidence="6" key="1">
    <citation type="submission" date="2018-05" db="EMBL/GenBank/DDBJ databases">
        <authorList>
            <person name="Lanie J.A."/>
            <person name="Ng W.-L."/>
            <person name="Kazmierczak K.M."/>
            <person name="Andrzejewski T.M."/>
            <person name="Davidsen T.M."/>
            <person name="Wayne K.J."/>
            <person name="Tettelin H."/>
            <person name="Glass J.I."/>
            <person name="Rusch D."/>
            <person name="Podicherti R."/>
            <person name="Tsui H.-C.T."/>
            <person name="Winkler M.E."/>
        </authorList>
    </citation>
    <scope>NUCLEOTIDE SEQUENCE</scope>
</reference>
<keyword evidence="2" id="KW-0521">NADP</keyword>
<dbReference type="SUPFAM" id="SSF51735">
    <property type="entry name" value="NAD(P)-binding Rossmann-fold domains"/>
    <property type="match status" value="1"/>
</dbReference>
<dbReference type="GO" id="GO:0015940">
    <property type="term" value="P:pantothenate biosynthetic process"/>
    <property type="evidence" value="ECO:0007669"/>
    <property type="project" value="InterPro"/>
</dbReference>
<dbReference type="SUPFAM" id="SSF48179">
    <property type="entry name" value="6-phosphogluconate dehydrogenase C-terminal domain-like"/>
    <property type="match status" value="1"/>
</dbReference>
<comment type="similarity">
    <text evidence="1">Belongs to the ketopantoate reductase family.</text>
</comment>
<dbReference type="Gene3D" id="1.10.1040.10">
    <property type="entry name" value="N-(1-d-carboxylethyl)-l-norvaline Dehydrogenase, domain 2"/>
    <property type="match status" value="1"/>
</dbReference>
<dbReference type="InterPro" id="IPR013752">
    <property type="entry name" value="KPA_reductase"/>
</dbReference>
<dbReference type="Pfam" id="PF02558">
    <property type="entry name" value="ApbA"/>
    <property type="match status" value="1"/>
</dbReference>
<dbReference type="Gene3D" id="3.40.50.720">
    <property type="entry name" value="NAD(P)-binding Rossmann-like Domain"/>
    <property type="match status" value="1"/>
</dbReference>
<evidence type="ECO:0000256" key="3">
    <source>
        <dbReference type="ARBA" id="ARBA00023002"/>
    </source>
</evidence>
<dbReference type="Pfam" id="PF08546">
    <property type="entry name" value="ApbA_C"/>
    <property type="match status" value="1"/>
</dbReference>
<dbReference type="FunFam" id="1.10.1040.10:FF:000017">
    <property type="entry name" value="2-dehydropantoate 2-reductase"/>
    <property type="match status" value="1"/>
</dbReference>
<dbReference type="InterPro" id="IPR036291">
    <property type="entry name" value="NAD(P)-bd_dom_sf"/>
</dbReference>
<dbReference type="NCBIfam" id="TIGR00745">
    <property type="entry name" value="apbA_panE"/>
    <property type="match status" value="1"/>
</dbReference>
<dbReference type="PANTHER" id="PTHR21708">
    <property type="entry name" value="PROBABLE 2-DEHYDROPANTOATE 2-REDUCTASE"/>
    <property type="match status" value="1"/>
</dbReference>
<accession>A0A381TCV1</accession>
<keyword evidence="3" id="KW-0560">Oxidoreductase</keyword>
<protein>
    <recommendedName>
        <fullName evidence="7">2-dehydropantoate 2-reductase</fullName>
    </recommendedName>
</protein>
<proteinExistence type="inferred from homology"/>
<evidence type="ECO:0000313" key="6">
    <source>
        <dbReference type="EMBL" id="SVA13408.1"/>
    </source>
</evidence>